<name>A0A9X1HA68_9FLAO</name>
<dbReference type="AlphaFoldDB" id="A0A9X1HA68"/>
<organism evidence="1 2">
    <name type="scientific">Flavobacterium potami</name>
    <dbReference type="NCBI Taxonomy" id="2872310"/>
    <lineage>
        <taxon>Bacteria</taxon>
        <taxon>Pseudomonadati</taxon>
        <taxon>Bacteroidota</taxon>
        <taxon>Flavobacteriia</taxon>
        <taxon>Flavobacteriales</taxon>
        <taxon>Flavobacteriaceae</taxon>
        <taxon>Flavobacterium</taxon>
    </lineage>
</organism>
<comment type="caution">
    <text evidence="1">The sequence shown here is derived from an EMBL/GenBank/DDBJ whole genome shotgun (WGS) entry which is preliminary data.</text>
</comment>
<evidence type="ECO:0000313" key="2">
    <source>
        <dbReference type="Proteomes" id="UP001139366"/>
    </source>
</evidence>
<reference evidence="1 2" key="1">
    <citation type="journal article" date="2023" name="Antonie Van Leeuwenhoek">
        <title>Flavobacterium potami sp. nov., a multi-metal resistance genes harbouring bacterium isolated from shallow river silt.</title>
        <authorList>
            <person name="Li S."/>
            <person name="Mao S."/>
            <person name="Mu W."/>
            <person name="Guo B."/>
            <person name="Li C."/>
            <person name="Zhu Q."/>
            <person name="Hou X."/>
            <person name="Zhao Y."/>
            <person name="Wei S."/>
            <person name="Liu H."/>
            <person name="Liu A."/>
        </authorList>
    </citation>
    <scope>NUCLEOTIDE SEQUENCE [LARGE SCALE GENOMIC DNA]</scope>
    <source>
        <strain evidence="1 2">17A</strain>
    </source>
</reference>
<gene>
    <name evidence="1" type="ORF">K6T82_11405</name>
</gene>
<dbReference type="EMBL" id="JAINUY010000003">
    <property type="protein sequence ID" value="MBZ4035375.1"/>
    <property type="molecule type" value="Genomic_DNA"/>
</dbReference>
<dbReference type="RefSeq" id="WP_223706001.1">
    <property type="nucleotide sequence ID" value="NZ_JAINUY010000003.1"/>
</dbReference>
<dbReference type="Proteomes" id="UP001139366">
    <property type="component" value="Unassembled WGS sequence"/>
</dbReference>
<accession>A0A9X1HA68</accession>
<keyword evidence="2" id="KW-1185">Reference proteome</keyword>
<sequence>MKNFNTSLLLLIIVLTSILNFGCEHLCEDENDTRSQKEASLIQVDSLKTTEID</sequence>
<proteinExistence type="predicted"/>
<protein>
    <submittedName>
        <fullName evidence="1">Uncharacterized protein</fullName>
    </submittedName>
</protein>
<evidence type="ECO:0000313" key="1">
    <source>
        <dbReference type="EMBL" id="MBZ4035375.1"/>
    </source>
</evidence>